<keyword evidence="1" id="KW-0812">Transmembrane</keyword>
<accession>A0A4P8I8U9</accession>
<feature type="transmembrane region" description="Helical" evidence="1">
    <location>
        <begin position="7"/>
        <end position="26"/>
    </location>
</feature>
<evidence type="ECO:0000256" key="1">
    <source>
        <dbReference type="SAM" id="Phobius"/>
    </source>
</evidence>
<sequence length="144" mass="16943">MQKKSLISHICWVFVFLILCYGFRYIDAFLRNGFLVKRQLNYISIVMTAEPLMYLILGVMLGLLLLISMSYNVSRRQMVSELLIAEIPVLFSVLNELVRDLMVNHGFMVNRVINRSFSSARWIAVPYILFLYICRIKYLHRVGR</sequence>
<gene>
    <name evidence="2" type="ORF">AR1Y2_0478</name>
</gene>
<evidence type="ECO:0000313" key="3">
    <source>
        <dbReference type="Proteomes" id="UP000298653"/>
    </source>
</evidence>
<reference evidence="2 3" key="1">
    <citation type="submission" date="2019-05" db="EMBL/GenBank/DDBJ databases">
        <title>Complete genome sequencing of Anaerostipes rhamnosivorans.</title>
        <authorList>
            <person name="Bui T.P.N."/>
            <person name="de Vos W.M."/>
        </authorList>
    </citation>
    <scope>NUCLEOTIDE SEQUENCE [LARGE SCALE GENOMIC DNA]</scope>
    <source>
        <strain evidence="2 3">1y2</strain>
    </source>
</reference>
<organism evidence="2 3">
    <name type="scientific">Anaerostipes rhamnosivorans</name>
    <dbReference type="NCBI Taxonomy" id="1229621"/>
    <lineage>
        <taxon>Bacteria</taxon>
        <taxon>Bacillati</taxon>
        <taxon>Bacillota</taxon>
        <taxon>Clostridia</taxon>
        <taxon>Lachnospirales</taxon>
        <taxon>Lachnospiraceae</taxon>
        <taxon>Anaerostipes</taxon>
    </lineage>
</organism>
<feature type="transmembrane region" description="Helical" evidence="1">
    <location>
        <begin position="42"/>
        <end position="67"/>
    </location>
</feature>
<dbReference type="RefSeq" id="WP_137327537.1">
    <property type="nucleotide sequence ID" value="NZ_CP040058.1"/>
</dbReference>
<dbReference type="EMBL" id="CP040058">
    <property type="protein sequence ID" value="QCP33932.1"/>
    <property type="molecule type" value="Genomic_DNA"/>
</dbReference>
<dbReference type="AlphaFoldDB" id="A0A4P8I8U9"/>
<evidence type="ECO:0000313" key="2">
    <source>
        <dbReference type="EMBL" id="QCP33932.1"/>
    </source>
</evidence>
<protein>
    <submittedName>
        <fullName evidence="2">Uncharacterized protein</fullName>
    </submittedName>
</protein>
<proteinExistence type="predicted"/>
<dbReference type="KEGG" id="arf:AR1Y2_0478"/>
<dbReference type="Proteomes" id="UP000298653">
    <property type="component" value="Chromosome"/>
</dbReference>
<keyword evidence="3" id="KW-1185">Reference proteome</keyword>
<feature type="transmembrane region" description="Helical" evidence="1">
    <location>
        <begin position="118"/>
        <end position="134"/>
    </location>
</feature>
<keyword evidence="1" id="KW-0472">Membrane</keyword>
<dbReference type="OrthoDB" id="9964519at2"/>
<name>A0A4P8I8U9_9FIRM</name>
<keyword evidence="1" id="KW-1133">Transmembrane helix</keyword>